<dbReference type="InterPro" id="IPR012677">
    <property type="entry name" value="Nucleotide-bd_a/b_plait_sf"/>
</dbReference>
<keyword evidence="6" id="KW-0175">Coiled coil</keyword>
<dbReference type="GO" id="GO:0003723">
    <property type="term" value="F:RNA binding"/>
    <property type="evidence" value="ECO:0007669"/>
    <property type="project" value="UniProtKB-KW"/>
</dbReference>
<dbReference type="PANTHER" id="PTHR12311:SF7">
    <property type="entry name" value="ACTIVATOR OF BASAL TRANSCRIPTION 1"/>
    <property type="match status" value="1"/>
</dbReference>
<evidence type="ECO:0000256" key="5">
    <source>
        <dbReference type="ARBA" id="ARBA00023242"/>
    </source>
</evidence>
<evidence type="ECO:0000256" key="1">
    <source>
        <dbReference type="ARBA" id="ARBA00004604"/>
    </source>
</evidence>
<reference evidence="8 9" key="1">
    <citation type="journal article" date="2024" name="BMC Genomics">
        <title>Genome assembly of redclaw crayfish (Cherax quadricarinatus) provides insights into its immune adaptation and hypoxia tolerance.</title>
        <authorList>
            <person name="Liu Z."/>
            <person name="Zheng J."/>
            <person name="Li H."/>
            <person name="Fang K."/>
            <person name="Wang S."/>
            <person name="He J."/>
            <person name="Zhou D."/>
            <person name="Weng S."/>
            <person name="Chi M."/>
            <person name="Gu Z."/>
            <person name="He J."/>
            <person name="Li F."/>
            <person name="Wang M."/>
        </authorList>
    </citation>
    <scope>NUCLEOTIDE SEQUENCE [LARGE SCALE GENOMIC DNA]</scope>
    <source>
        <strain evidence="8">ZL_2023a</strain>
    </source>
</reference>
<evidence type="ECO:0000313" key="8">
    <source>
        <dbReference type="EMBL" id="KAK8728117.1"/>
    </source>
</evidence>
<accession>A0AAW0WAM6</accession>
<dbReference type="GO" id="GO:0034462">
    <property type="term" value="P:small-subunit processome assembly"/>
    <property type="evidence" value="ECO:0007669"/>
    <property type="project" value="TreeGrafter"/>
</dbReference>
<feature type="compositionally biased region" description="Basic and acidic residues" evidence="7">
    <location>
        <begin position="162"/>
        <end position="172"/>
    </location>
</feature>
<feature type="compositionally biased region" description="Basic and acidic residues" evidence="7">
    <location>
        <begin position="185"/>
        <end position="195"/>
    </location>
</feature>
<comment type="subcellular location">
    <subcellularLocation>
        <location evidence="1">Nucleus</location>
        <location evidence="1">Nucleolus</location>
    </subcellularLocation>
</comment>
<dbReference type="SUPFAM" id="SSF54928">
    <property type="entry name" value="RNA-binding domain, RBD"/>
    <property type="match status" value="1"/>
</dbReference>
<evidence type="ECO:0000256" key="2">
    <source>
        <dbReference type="ARBA" id="ARBA00005819"/>
    </source>
</evidence>
<evidence type="ECO:0000256" key="4">
    <source>
        <dbReference type="ARBA" id="ARBA00022884"/>
    </source>
</evidence>
<evidence type="ECO:0000256" key="3">
    <source>
        <dbReference type="ARBA" id="ARBA00020737"/>
    </source>
</evidence>
<dbReference type="Proteomes" id="UP001445076">
    <property type="component" value="Unassembled WGS sequence"/>
</dbReference>
<dbReference type="PANTHER" id="PTHR12311">
    <property type="entry name" value="ACTIVATOR OF BASAL TRANSCRIPTION 1"/>
    <property type="match status" value="1"/>
</dbReference>
<feature type="compositionally biased region" description="Basic residues" evidence="7">
    <location>
        <begin position="173"/>
        <end position="184"/>
    </location>
</feature>
<dbReference type="CDD" id="cd12263">
    <property type="entry name" value="RRM_ABT1_like"/>
    <property type="match status" value="1"/>
</dbReference>
<evidence type="ECO:0000313" key="9">
    <source>
        <dbReference type="Proteomes" id="UP001445076"/>
    </source>
</evidence>
<dbReference type="GO" id="GO:0005730">
    <property type="term" value="C:nucleolus"/>
    <property type="evidence" value="ECO:0007669"/>
    <property type="project" value="UniProtKB-SubCell"/>
</dbReference>
<dbReference type="InterPro" id="IPR039119">
    <property type="entry name" value="ABT1/Esf2"/>
</dbReference>
<organism evidence="8 9">
    <name type="scientific">Cherax quadricarinatus</name>
    <name type="common">Australian red claw crayfish</name>
    <dbReference type="NCBI Taxonomy" id="27406"/>
    <lineage>
        <taxon>Eukaryota</taxon>
        <taxon>Metazoa</taxon>
        <taxon>Ecdysozoa</taxon>
        <taxon>Arthropoda</taxon>
        <taxon>Crustacea</taxon>
        <taxon>Multicrustacea</taxon>
        <taxon>Malacostraca</taxon>
        <taxon>Eumalacostraca</taxon>
        <taxon>Eucarida</taxon>
        <taxon>Decapoda</taxon>
        <taxon>Pleocyemata</taxon>
        <taxon>Astacidea</taxon>
        <taxon>Parastacoidea</taxon>
        <taxon>Parastacidae</taxon>
        <taxon>Cherax</taxon>
    </lineage>
</organism>
<feature type="coiled-coil region" evidence="6">
    <location>
        <begin position="227"/>
        <end position="254"/>
    </location>
</feature>
<dbReference type="GO" id="GO:0000480">
    <property type="term" value="P:endonucleolytic cleavage in 5'-ETS of tricistronic rRNA transcript (SSU-rRNA, 5.8S rRNA, LSU-rRNA)"/>
    <property type="evidence" value="ECO:0007669"/>
    <property type="project" value="TreeGrafter"/>
</dbReference>
<gene>
    <name evidence="8" type="ORF">OTU49_009404</name>
</gene>
<dbReference type="GO" id="GO:0000472">
    <property type="term" value="P:endonucleolytic cleavage to generate mature 5'-end of SSU-rRNA from (SSU-rRNA, 5.8S rRNA, LSU-rRNA)"/>
    <property type="evidence" value="ECO:0007669"/>
    <property type="project" value="TreeGrafter"/>
</dbReference>
<comment type="caution">
    <text evidence="8">The sequence shown here is derived from an EMBL/GenBank/DDBJ whole genome shotgun (WGS) entry which is preliminary data.</text>
</comment>
<dbReference type="InterPro" id="IPR034353">
    <property type="entry name" value="ABT1/ESF2_RRM"/>
</dbReference>
<evidence type="ECO:0000256" key="6">
    <source>
        <dbReference type="SAM" id="Coils"/>
    </source>
</evidence>
<dbReference type="GO" id="GO:0000447">
    <property type="term" value="P:endonucleolytic cleavage in ITS1 to separate SSU-rRNA from 5.8S rRNA and LSU-rRNA from tricistronic rRNA transcript (SSU-rRNA, 5.8S rRNA, LSU-rRNA)"/>
    <property type="evidence" value="ECO:0007669"/>
    <property type="project" value="TreeGrafter"/>
</dbReference>
<proteinExistence type="inferred from homology"/>
<comment type="similarity">
    <text evidence="2">Belongs to the ESF2/ABP1 family.</text>
</comment>
<keyword evidence="4" id="KW-0694">RNA-binding</keyword>
<protein>
    <recommendedName>
        <fullName evidence="3">Activator of basal transcription 1</fullName>
    </recommendedName>
</protein>
<dbReference type="InterPro" id="IPR035979">
    <property type="entry name" value="RBD_domain_sf"/>
</dbReference>
<dbReference type="AlphaFoldDB" id="A0AAW0WAM6"/>
<keyword evidence="9" id="KW-1185">Reference proteome</keyword>
<name>A0AAW0WAM6_CHEQU</name>
<feature type="region of interest" description="Disordered" evidence="7">
    <location>
        <begin position="162"/>
        <end position="195"/>
    </location>
</feature>
<evidence type="ECO:0000256" key="7">
    <source>
        <dbReference type="SAM" id="MobiDB-lite"/>
    </source>
</evidence>
<keyword evidence="5" id="KW-0539">Nucleus</keyword>
<dbReference type="EMBL" id="JARKIK010000073">
    <property type="protein sequence ID" value="KAK8728117.1"/>
    <property type="molecule type" value="Genomic_DNA"/>
</dbReference>
<sequence>MEDAQSITSEINENSVEKRVKRKPGIIYLSCIPPNMSVTQIRDYFSMVGNLDRVYLQADNNVNDLKREKGQGKKYSKNLRFTEGWIEFKSKRKAKQAHFFLNNQPVGGKKSNPYYDMLWNIKYLPRFKWAFLKQRLEYEREVHRQRMGAEISQVRRETDHFIKTSEISEKNQRKLAKTQKKKKNDKQELQAESQKKEITGNEKMFVFKQKELENEILSKSEVRKKKNELIRNRIAEKKKKRREIKMKKKELSKKPEDDFLGSVFVGSSL</sequence>
<dbReference type="Gene3D" id="3.30.70.330">
    <property type="match status" value="1"/>
</dbReference>